<evidence type="ECO:0000313" key="3">
    <source>
        <dbReference type="Proteomes" id="UP000031307"/>
    </source>
</evidence>
<name>A0A0C1C2F1_9BACT</name>
<protein>
    <submittedName>
        <fullName evidence="2">Uncharacterized protein</fullName>
    </submittedName>
</protein>
<keyword evidence="1" id="KW-0812">Transmembrane</keyword>
<gene>
    <name evidence="2" type="ORF">DB43_FS00170</name>
</gene>
<keyword evidence="1" id="KW-0472">Membrane</keyword>
<dbReference type="Proteomes" id="UP000031307">
    <property type="component" value="Unassembled WGS sequence"/>
</dbReference>
<reference evidence="2 3" key="1">
    <citation type="journal article" date="2014" name="Mol. Biol. Evol.">
        <title>Massive expansion of Ubiquitination-related gene families within the Chlamydiae.</title>
        <authorList>
            <person name="Domman D."/>
            <person name="Collingro A."/>
            <person name="Lagkouvardos I."/>
            <person name="Gehre L."/>
            <person name="Weinmaier T."/>
            <person name="Rattei T."/>
            <person name="Subtil A."/>
            <person name="Horn M."/>
        </authorList>
    </citation>
    <scope>NUCLEOTIDE SEQUENCE [LARGE SCALE GENOMIC DNA]</scope>
    <source>
        <strain evidence="2 3">OEW1</strain>
    </source>
</reference>
<feature type="transmembrane region" description="Helical" evidence="1">
    <location>
        <begin position="18"/>
        <end position="38"/>
    </location>
</feature>
<evidence type="ECO:0000256" key="1">
    <source>
        <dbReference type="SAM" id="Phobius"/>
    </source>
</evidence>
<organism evidence="2 3">
    <name type="scientific">Parachlamydia acanthamoebae</name>
    <dbReference type="NCBI Taxonomy" id="83552"/>
    <lineage>
        <taxon>Bacteria</taxon>
        <taxon>Pseudomonadati</taxon>
        <taxon>Chlamydiota</taxon>
        <taxon>Chlamydiia</taxon>
        <taxon>Parachlamydiales</taxon>
        <taxon>Parachlamydiaceae</taxon>
        <taxon>Parachlamydia</taxon>
    </lineage>
</organism>
<comment type="caution">
    <text evidence="2">The sequence shown here is derived from an EMBL/GenBank/DDBJ whole genome shotgun (WGS) entry which is preliminary data.</text>
</comment>
<evidence type="ECO:0000313" key="2">
    <source>
        <dbReference type="EMBL" id="KIA77776.1"/>
    </source>
</evidence>
<keyword evidence="1" id="KW-1133">Transmembrane helix</keyword>
<dbReference type="EMBL" id="JSAM01000062">
    <property type="protein sequence ID" value="KIA77776.1"/>
    <property type="molecule type" value="Genomic_DNA"/>
</dbReference>
<accession>A0A0C1C2F1</accession>
<proteinExistence type="predicted"/>
<dbReference type="AlphaFoldDB" id="A0A0C1C2F1"/>
<sequence length="68" mass="7770">MSADSILIEDPNPASSRFFFFAAIFSFVSLILDFRILLPIFFPKCSLNAFITPIEAFLIFYLNGKELE</sequence>